<organism evidence="7 8">
    <name type="scientific">Gossypium trilobum</name>
    <dbReference type="NCBI Taxonomy" id="34281"/>
    <lineage>
        <taxon>Eukaryota</taxon>
        <taxon>Viridiplantae</taxon>
        <taxon>Streptophyta</taxon>
        <taxon>Embryophyta</taxon>
        <taxon>Tracheophyta</taxon>
        <taxon>Spermatophyta</taxon>
        <taxon>Magnoliopsida</taxon>
        <taxon>eudicotyledons</taxon>
        <taxon>Gunneridae</taxon>
        <taxon>Pentapetalae</taxon>
        <taxon>rosids</taxon>
        <taxon>malvids</taxon>
        <taxon>Malvales</taxon>
        <taxon>Malvaceae</taxon>
        <taxon>Malvoideae</taxon>
        <taxon>Gossypium</taxon>
    </lineage>
</organism>
<dbReference type="Proteomes" id="UP000593568">
    <property type="component" value="Unassembled WGS sequence"/>
</dbReference>
<keyword evidence="4" id="KW-0325">Glycoprotein</keyword>
<keyword evidence="3" id="KW-0808">Transferase</keyword>
<evidence type="ECO:0000256" key="4">
    <source>
        <dbReference type="ARBA" id="ARBA00023180"/>
    </source>
</evidence>
<dbReference type="EMBL" id="JABEZW010000006">
    <property type="protein sequence ID" value="MBA0767080.1"/>
    <property type="molecule type" value="Genomic_DNA"/>
</dbReference>
<feature type="domain" description="Glycosyltransferase 61 catalytic" evidence="6">
    <location>
        <begin position="282"/>
        <end position="392"/>
    </location>
</feature>
<proteinExistence type="predicted"/>
<dbReference type="GO" id="GO:0000139">
    <property type="term" value="C:Golgi membrane"/>
    <property type="evidence" value="ECO:0007669"/>
    <property type="project" value="UniProtKB-SubCell"/>
</dbReference>
<keyword evidence="2" id="KW-0328">Glycosyltransferase</keyword>
<dbReference type="PANTHER" id="PTHR20961">
    <property type="entry name" value="GLYCOSYLTRANSFERASE"/>
    <property type="match status" value="1"/>
</dbReference>
<evidence type="ECO:0000256" key="3">
    <source>
        <dbReference type="ARBA" id="ARBA00022679"/>
    </source>
</evidence>
<keyword evidence="5" id="KW-1133">Transmembrane helix</keyword>
<accession>A0A7J9E256</accession>
<dbReference type="Pfam" id="PF04577">
    <property type="entry name" value="Glyco_transf_61"/>
    <property type="match status" value="1"/>
</dbReference>
<evidence type="ECO:0000256" key="2">
    <source>
        <dbReference type="ARBA" id="ARBA00022676"/>
    </source>
</evidence>
<evidence type="ECO:0000313" key="7">
    <source>
        <dbReference type="EMBL" id="MBA0767080.1"/>
    </source>
</evidence>
<dbReference type="AlphaFoldDB" id="A0A7J9E256"/>
<keyword evidence="8" id="KW-1185">Reference proteome</keyword>
<reference evidence="7 8" key="1">
    <citation type="journal article" date="2019" name="Genome Biol. Evol.">
        <title>Insights into the evolution of the New World diploid cottons (Gossypium, subgenus Houzingenia) based on genome sequencing.</title>
        <authorList>
            <person name="Grover C.E."/>
            <person name="Arick M.A. 2nd"/>
            <person name="Thrash A."/>
            <person name="Conover J.L."/>
            <person name="Sanders W.S."/>
            <person name="Peterson D.G."/>
            <person name="Frelichowski J.E."/>
            <person name="Scheffler J.A."/>
            <person name="Scheffler B.E."/>
            <person name="Wendel J.F."/>
        </authorList>
    </citation>
    <scope>NUCLEOTIDE SEQUENCE [LARGE SCALE GENOMIC DNA]</scope>
    <source>
        <strain evidence="7">8</strain>
        <tissue evidence="7">Leaf</tissue>
    </source>
</reference>
<keyword evidence="5" id="KW-0472">Membrane</keyword>
<dbReference type="InterPro" id="IPR007657">
    <property type="entry name" value="Glycosyltransferase_61"/>
</dbReference>
<keyword evidence="5" id="KW-0812">Transmembrane</keyword>
<evidence type="ECO:0000313" key="8">
    <source>
        <dbReference type="Proteomes" id="UP000593568"/>
    </source>
</evidence>
<evidence type="ECO:0000256" key="5">
    <source>
        <dbReference type="SAM" id="Phobius"/>
    </source>
</evidence>
<gene>
    <name evidence="7" type="ORF">Gotri_016036</name>
</gene>
<feature type="transmembrane region" description="Helical" evidence="5">
    <location>
        <begin position="23"/>
        <end position="45"/>
    </location>
</feature>
<protein>
    <recommendedName>
        <fullName evidence="6">Glycosyltransferase 61 catalytic domain-containing protein</fullName>
    </recommendedName>
</protein>
<dbReference type="GO" id="GO:0016763">
    <property type="term" value="F:pentosyltransferase activity"/>
    <property type="evidence" value="ECO:0007669"/>
    <property type="project" value="UniProtKB-ARBA"/>
</dbReference>
<name>A0A7J9E256_9ROSI</name>
<evidence type="ECO:0000256" key="1">
    <source>
        <dbReference type="ARBA" id="ARBA00004323"/>
    </source>
</evidence>
<evidence type="ECO:0000259" key="6">
    <source>
        <dbReference type="Pfam" id="PF04577"/>
    </source>
</evidence>
<comment type="caution">
    <text evidence="7">The sequence shown here is derived from an EMBL/GenBank/DDBJ whole genome shotgun (WGS) entry which is preliminary data.</text>
</comment>
<comment type="subcellular location">
    <subcellularLocation>
        <location evidence="1">Golgi apparatus membrane</location>
        <topology evidence="1">Single-pass type II membrane protein</topology>
    </subcellularLocation>
</comment>
<dbReference type="PANTHER" id="PTHR20961:SF139">
    <property type="entry name" value="PROTEIN O-LINKED-MANNOSE BETA-1,4-N-ACETYLGLUCOSAMINYLTRANSFERASE 2-LIKE"/>
    <property type="match status" value="1"/>
</dbReference>
<sequence length="486" mass="55011">MDEKITYDTFFARSFSRSDQKKLGYGAFIGCLLIALSFCLVFMPYSSPQSIREFPKPFLVSCPVILIDRLIVTNLYISTSGFVFQGLGTSVPKRMNLVCKSEKRSDYCEINGEDVRIDAKSSTVFIVASSQQSIRDLEDNNTSLLIGPYSRKEDQIAMKSVRKWLVKPVMESNVTPPCSQTQSVPAILFSLGGYSGNNYHDFTDIIIPLYSTARIFNGEVKFVVTNSNPWWINKFRSLVQKLSNYEVIDIDNEENIHCFTSVVVGLKRAPQELSIDPSKSSYSMKDFRQFLRSAYSLNKVRAIKIEDEDDDDDDGKTRPRLLIVARNRTRAFRNTDEIVGMARNLGYEVGVAEADGNIQRFAEIVNSCDVMMGVHGAGLTNMVFLPENAVLIQVIPFGGVEWPARAAFGEPSKDMNIRYLDYKIKAEESSLIEQYPADHEVFKNPLSISKQGWLTFKAVYLDKQDVNLDINRFKITLLKALELLHQ</sequence>
<dbReference type="InterPro" id="IPR049625">
    <property type="entry name" value="Glyco_transf_61_cat"/>
</dbReference>